<dbReference type="EMBL" id="CP029149">
    <property type="protein sequence ID" value="QHN65822.1"/>
    <property type="molecule type" value="Genomic_DNA"/>
</dbReference>
<dbReference type="PROSITE" id="PS51257">
    <property type="entry name" value="PROKAR_LIPOPROTEIN"/>
    <property type="match status" value="1"/>
</dbReference>
<evidence type="ECO:0000313" key="1">
    <source>
        <dbReference type="EMBL" id="QHN65822.1"/>
    </source>
</evidence>
<gene>
    <name evidence="1" type="ORF">DBX24_07990</name>
</gene>
<accession>A0A6P1QUJ7</accession>
<keyword evidence="2" id="KW-1185">Reference proteome</keyword>
<name>A0A6P1QUJ7_9FLAO</name>
<dbReference type="OrthoDB" id="945646at2"/>
<organism evidence="1 2">
    <name type="scientific">Bergeyella cardium</name>
    <dbReference type="NCBI Taxonomy" id="1585976"/>
    <lineage>
        <taxon>Bacteria</taxon>
        <taxon>Pseudomonadati</taxon>
        <taxon>Bacteroidota</taxon>
        <taxon>Flavobacteriia</taxon>
        <taxon>Flavobacteriales</taxon>
        <taxon>Weeksellaceae</taxon>
        <taxon>Bergeyella</taxon>
    </lineage>
</organism>
<reference evidence="1 2" key="1">
    <citation type="submission" date="2018-04" db="EMBL/GenBank/DDBJ databases">
        <title>Characteristic and Complete Genome Sequencing of A Novel Member of Infective Endocarditis Causative Bacteria: Bergeyella cardium QL-PH.</title>
        <authorList>
            <person name="Pan H."/>
            <person name="Sun E."/>
            <person name="Zhang Y."/>
        </authorList>
    </citation>
    <scope>NUCLEOTIDE SEQUENCE [LARGE SCALE GENOMIC DNA]</scope>
    <source>
        <strain evidence="1 2">HPQL</strain>
    </source>
</reference>
<proteinExistence type="predicted"/>
<dbReference type="RefSeq" id="WP_160224520.1">
    <property type="nucleotide sequence ID" value="NZ_CP029149.1"/>
</dbReference>
<dbReference type="KEGG" id="bcad:DBX24_07990"/>
<dbReference type="AlphaFoldDB" id="A0A6P1QUJ7"/>
<dbReference type="Proteomes" id="UP000464318">
    <property type="component" value="Chromosome"/>
</dbReference>
<evidence type="ECO:0000313" key="2">
    <source>
        <dbReference type="Proteomes" id="UP000464318"/>
    </source>
</evidence>
<sequence length="298" mass="34623">MKRIIHILLATALLAVTSCSKDEKKESGASTAISEQDKQLNITVLLDLSDRIDPEVVPEKPEHYQRDIAVINELISIFKKDMDAKGGHRSKGKFKVISSPNPQDPNINKIASELNVDLSQMEIKEKKKVFDEISDKFRKNLESIYTTTIKNKQYIGSDIWRFFKNDVKDYCVSDDKNYKNILVILTDGYIYHEDSKEISGNRSSYLLPSIIQQHNLRAPDWKDKMQKGDIGFITPRNDLEDLQILVLEVTPSKANLADEDIIKEYFNKWFKEMKVKKYEIYNTDLPEHTKIRIEKFFK</sequence>
<protein>
    <submittedName>
        <fullName evidence="1">Uncharacterized protein</fullName>
    </submittedName>
</protein>